<evidence type="ECO:0000256" key="4">
    <source>
        <dbReference type="ARBA" id="ARBA00023146"/>
    </source>
</evidence>
<evidence type="ECO:0000256" key="3">
    <source>
        <dbReference type="ARBA" id="ARBA00022840"/>
    </source>
</evidence>
<evidence type="ECO:0000259" key="5">
    <source>
        <dbReference type="PROSITE" id="PS50862"/>
    </source>
</evidence>
<dbReference type="Proteomes" id="UP000037460">
    <property type="component" value="Unassembled WGS sequence"/>
</dbReference>
<proteinExistence type="predicted"/>
<dbReference type="GO" id="GO:0006433">
    <property type="term" value="P:prolyl-tRNA aminoacylation"/>
    <property type="evidence" value="ECO:0007669"/>
    <property type="project" value="InterPro"/>
</dbReference>
<dbReference type="EMBL" id="JWZX01003355">
    <property type="protein sequence ID" value="KOO21536.1"/>
    <property type="molecule type" value="Genomic_DNA"/>
</dbReference>
<evidence type="ECO:0000313" key="6">
    <source>
        <dbReference type="EMBL" id="KOO21536.1"/>
    </source>
</evidence>
<dbReference type="OrthoDB" id="1350766at2759"/>
<evidence type="ECO:0000313" key="7">
    <source>
        <dbReference type="Proteomes" id="UP000037460"/>
    </source>
</evidence>
<dbReference type="PANTHER" id="PTHR43382:SF3">
    <property type="entry name" value="PROLINE--TRNA LIGASE, CHLOROPLASTIC_MITOCHONDRIAL"/>
    <property type="match status" value="1"/>
</dbReference>
<dbReference type="PANTHER" id="PTHR43382">
    <property type="entry name" value="PROLYL-TRNA SYNTHETASE"/>
    <property type="match status" value="1"/>
</dbReference>
<keyword evidence="4 6" id="KW-0030">Aminoacyl-tRNA synthetase</keyword>
<keyword evidence="2" id="KW-0547">Nucleotide-binding</keyword>
<dbReference type="InterPro" id="IPR004499">
    <property type="entry name" value="Pro-tRNA-ligase_IIa_arc-type"/>
</dbReference>
<keyword evidence="7" id="KW-1185">Reference proteome</keyword>
<dbReference type="InterPro" id="IPR045864">
    <property type="entry name" value="aa-tRNA-synth_II/BPL/LPL"/>
</dbReference>
<dbReference type="InterPro" id="IPR002314">
    <property type="entry name" value="aa-tRNA-synt_IIb"/>
</dbReference>
<dbReference type="GO" id="GO:0005524">
    <property type="term" value="F:ATP binding"/>
    <property type="evidence" value="ECO:0007669"/>
    <property type="project" value="UniProtKB-KW"/>
</dbReference>
<comment type="caution">
    <text evidence="6">The sequence shown here is derived from an EMBL/GenBank/DDBJ whole genome shotgun (WGS) entry which is preliminary data.</text>
</comment>
<gene>
    <name evidence="6" type="ORF">Ctob_004223</name>
</gene>
<accession>A0A0M0J4P6</accession>
<dbReference type="PROSITE" id="PS50862">
    <property type="entry name" value="AA_TRNA_LIGASE_II"/>
    <property type="match status" value="1"/>
</dbReference>
<keyword evidence="1" id="KW-0436">Ligase</keyword>
<evidence type="ECO:0000256" key="1">
    <source>
        <dbReference type="ARBA" id="ARBA00022598"/>
    </source>
</evidence>
<dbReference type="InterPro" id="IPR006195">
    <property type="entry name" value="aa-tRNA-synth_II"/>
</dbReference>
<evidence type="ECO:0000256" key="2">
    <source>
        <dbReference type="ARBA" id="ARBA00022741"/>
    </source>
</evidence>
<name>A0A0M0J4P6_9EUKA</name>
<dbReference type="GO" id="GO:0004827">
    <property type="term" value="F:proline-tRNA ligase activity"/>
    <property type="evidence" value="ECO:0007669"/>
    <property type="project" value="InterPro"/>
</dbReference>
<dbReference type="AlphaFoldDB" id="A0A0M0J4P6"/>
<feature type="domain" description="Aminoacyl-transfer RNA synthetases class-II family profile" evidence="5">
    <location>
        <begin position="9"/>
        <end position="190"/>
    </location>
</feature>
<protein>
    <submittedName>
        <fullName evidence="6">Prolyl-tRNA synthetase</fullName>
    </submittedName>
</protein>
<reference evidence="7" key="1">
    <citation type="journal article" date="2015" name="PLoS Genet.">
        <title>Genome Sequence and Transcriptome Analyses of Chrysochromulina tobin: Metabolic Tools for Enhanced Algal Fitness in the Prominent Order Prymnesiales (Haptophyceae).</title>
        <authorList>
            <person name="Hovde B.T."/>
            <person name="Deodato C.R."/>
            <person name="Hunsperger H.M."/>
            <person name="Ryken S.A."/>
            <person name="Yost W."/>
            <person name="Jha R.K."/>
            <person name="Patterson J."/>
            <person name="Monnat R.J. Jr."/>
            <person name="Barlow S.B."/>
            <person name="Starkenburg S.R."/>
            <person name="Cattolico R.A."/>
        </authorList>
    </citation>
    <scope>NUCLEOTIDE SEQUENCE</scope>
    <source>
        <strain evidence="7">CCMP291</strain>
    </source>
</reference>
<dbReference type="Pfam" id="PF00587">
    <property type="entry name" value="tRNA-synt_2b"/>
    <property type="match status" value="1"/>
</dbReference>
<keyword evidence="3" id="KW-0067">ATP-binding</keyword>
<sequence>MHGDQAEWYAIWEAIRDDMDKRIKATGTQNAYSPLFIPVSFLSKEAEHVEGFAKECAVVTHHRLRMKANGKGVEPDPEAELEEPLIVRPTSETMIWHMFQKWIMSYRDLPLKINQWANVVRWELRTRPFLRSSEFLWQEGHTAHATKAEADAMAREMLDEYADLCESLLAVPVVKGVKSPSERFAGGCDL</sequence>
<dbReference type="SUPFAM" id="SSF55681">
    <property type="entry name" value="Class II aaRS and biotin synthetases"/>
    <property type="match status" value="1"/>
</dbReference>
<dbReference type="GO" id="GO:0017101">
    <property type="term" value="C:aminoacyl-tRNA synthetase multienzyme complex"/>
    <property type="evidence" value="ECO:0007669"/>
    <property type="project" value="TreeGrafter"/>
</dbReference>
<dbReference type="GO" id="GO:0005737">
    <property type="term" value="C:cytoplasm"/>
    <property type="evidence" value="ECO:0007669"/>
    <property type="project" value="InterPro"/>
</dbReference>
<organism evidence="6 7">
    <name type="scientific">Chrysochromulina tobinii</name>
    <dbReference type="NCBI Taxonomy" id="1460289"/>
    <lineage>
        <taxon>Eukaryota</taxon>
        <taxon>Haptista</taxon>
        <taxon>Haptophyta</taxon>
        <taxon>Prymnesiophyceae</taxon>
        <taxon>Prymnesiales</taxon>
        <taxon>Chrysochromulinaceae</taxon>
        <taxon>Chrysochromulina</taxon>
    </lineage>
</organism>
<dbReference type="Gene3D" id="3.30.930.10">
    <property type="entry name" value="Bira Bifunctional Protein, Domain 2"/>
    <property type="match status" value="1"/>
</dbReference>